<dbReference type="AlphaFoldDB" id="A0A1X7TLV3"/>
<dbReference type="InParanoid" id="A0A1X7TLV3"/>
<dbReference type="EnsemblMetazoa" id="Aqu2.1.15618_001">
    <property type="protein sequence ID" value="Aqu2.1.15618_001"/>
    <property type="gene ID" value="Aqu2.1.15618"/>
</dbReference>
<organism evidence="1">
    <name type="scientific">Amphimedon queenslandica</name>
    <name type="common">Sponge</name>
    <dbReference type="NCBI Taxonomy" id="400682"/>
    <lineage>
        <taxon>Eukaryota</taxon>
        <taxon>Metazoa</taxon>
        <taxon>Porifera</taxon>
        <taxon>Demospongiae</taxon>
        <taxon>Heteroscleromorpha</taxon>
        <taxon>Haplosclerida</taxon>
        <taxon>Niphatidae</taxon>
        <taxon>Amphimedon</taxon>
    </lineage>
</organism>
<proteinExistence type="predicted"/>
<evidence type="ECO:0000313" key="1">
    <source>
        <dbReference type="EnsemblMetazoa" id="Aqu2.1.15618_001"/>
    </source>
</evidence>
<accession>A0A1X7TLV3</accession>
<reference evidence="1" key="1">
    <citation type="submission" date="2017-05" db="UniProtKB">
        <authorList>
            <consortium name="EnsemblMetazoa"/>
        </authorList>
    </citation>
    <scope>IDENTIFICATION</scope>
</reference>
<protein>
    <submittedName>
        <fullName evidence="1">Uncharacterized protein</fullName>
    </submittedName>
</protein>
<name>A0A1X7TLV3_AMPQE</name>
<sequence>MCHTGSELPKSLNYLRAIGWIAQAWNSIQESTSYDGNVISRIKGDPFENLDSCQELQGLVDEAMQGKRCSAEEYISDDDLHFRFDVSNDQWEQEFFTIVLSAQENSENDVQSDTEKSYDKTVLITEPKIKSMKDAILLLDKVLSETVADIFTYIGDESTKVTQKFVLLFDKLFDCLNIRDDTQWCQKEKPDLKPYREIDDDRFEWLEETFLGYLNEWKASVISRTDLSKDAQSKLLLSRETQEGL</sequence>